<dbReference type="FunCoup" id="G3AVI5">
    <property type="interactions" value="84"/>
</dbReference>
<protein>
    <submittedName>
        <fullName evidence="2">Uncharacterized protein</fullName>
    </submittedName>
</protein>
<name>G3AVI5_SPAPN</name>
<evidence type="ECO:0000256" key="1">
    <source>
        <dbReference type="SAM" id="Coils"/>
    </source>
</evidence>
<proteinExistence type="predicted"/>
<dbReference type="Pfam" id="PF08641">
    <property type="entry name" value="Mis14"/>
    <property type="match status" value="1"/>
</dbReference>
<accession>G3AVI5</accession>
<dbReference type="GO" id="GO:0000444">
    <property type="term" value="C:MIS12/MIND type complex"/>
    <property type="evidence" value="ECO:0007669"/>
    <property type="project" value="TreeGrafter"/>
</dbReference>
<keyword evidence="1" id="KW-0175">Coiled coil</keyword>
<evidence type="ECO:0000313" key="3">
    <source>
        <dbReference type="Proteomes" id="UP000000709"/>
    </source>
</evidence>
<dbReference type="GeneID" id="18874804"/>
<dbReference type="InterPro" id="IPR013950">
    <property type="entry name" value="Mis14/Nsl1"/>
</dbReference>
<dbReference type="OMA" id="QEWEDQT"/>
<dbReference type="InParanoid" id="G3AVI5"/>
<dbReference type="PANTHER" id="PTHR31749">
    <property type="entry name" value="KINETOCHORE-ASSOCIATED PROTEIN NSL1 HOMOLOG"/>
    <property type="match status" value="1"/>
</dbReference>
<dbReference type="Proteomes" id="UP000000709">
    <property type="component" value="Unassembled WGS sequence"/>
</dbReference>
<gene>
    <name evidence="2" type="ORF">SPAPADRAFT_63557</name>
</gene>
<feature type="coiled-coil region" evidence="1">
    <location>
        <begin position="173"/>
        <end position="221"/>
    </location>
</feature>
<reference evidence="2 3" key="1">
    <citation type="journal article" date="2011" name="Proc. Natl. Acad. Sci. U.S.A.">
        <title>Comparative genomics of xylose-fermenting fungi for enhanced biofuel production.</title>
        <authorList>
            <person name="Wohlbach D.J."/>
            <person name="Kuo A."/>
            <person name="Sato T.K."/>
            <person name="Potts K.M."/>
            <person name="Salamov A.A."/>
            <person name="LaButti K.M."/>
            <person name="Sun H."/>
            <person name="Clum A."/>
            <person name="Pangilinan J.L."/>
            <person name="Lindquist E.A."/>
            <person name="Lucas S."/>
            <person name="Lapidus A."/>
            <person name="Jin M."/>
            <person name="Gunawan C."/>
            <person name="Balan V."/>
            <person name="Dale B.E."/>
            <person name="Jeffries T.W."/>
            <person name="Zinkel R."/>
            <person name="Barry K.W."/>
            <person name="Grigoriev I.V."/>
            <person name="Gasch A.P."/>
        </authorList>
    </citation>
    <scope>NUCLEOTIDE SEQUENCE [LARGE SCALE GENOMIC DNA]</scope>
    <source>
        <strain evidence="3">NRRL Y-27907 / 11-Y1</strain>
    </source>
</reference>
<dbReference type="HOGENOM" id="CLU_100671_0_0_1"/>
<dbReference type="AlphaFoldDB" id="G3AVI5"/>
<sequence length="223" mass="26190">MDQSPDDGKITLSRDDLRYVYNQLYISTMDRLNLHLPTEENDPMKNQVATILNEFLLNVFDDARHSLIVDGVADDKPISEVLALPERQEVVEPFDVELNQQLKDTLLEFENEIVKSTTQKRELPKQAAAEYEKFVDRVDQGVSEYLAKIDEEVEVINNQESFDFEIEDKDIPYEELRAKYLDTLEKLDELKQIVPETESRLERDLQTMAFLEQAYERQKREEL</sequence>
<dbReference type="RefSeq" id="XP_007377700.1">
    <property type="nucleotide sequence ID" value="XM_007377638.1"/>
</dbReference>
<organism evidence="3">
    <name type="scientific">Spathaspora passalidarum (strain NRRL Y-27907 / 11-Y1)</name>
    <dbReference type="NCBI Taxonomy" id="619300"/>
    <lineage>
        <taxon>Eukaryota</taxon>
        <taxon>Fungi</taxon>
        <taxon>Dikarya</taxon>
        <taxon>Ascomycota</taxon>
        <taxon>Saccharomycotina</taxon>
        <taxon>Pichiomycetes</taxon>
        <taxon>Debaryomycetaceae</taxon>
        <taxon>Spathaspora</taxon>
    </lineage>
</organism>
<dbReference type="STRING" id="619300.G3AVI5"/>
<dbReference type="KEGG" id="spaa:SPAPADRAFT_63557"/>
<dbReference type="OrthoDB" id="2135762at2759"/>
<evidence type="ECO:0000313" key="2">
    <source>
        <dbReference type="EMBL" id="EGW29934.1"/>
    </source>
</evidence>
<dbReference type="PANTHER" id="PTHR31749:SF3">
    <property type="entry name" value="KINETOCHORE-ASSOCIATED PROTEIN NSL1 HOMOLOG"/>
    <property type="match status" value="1"/>
</dbReference>
<dbReference type="GO" id="GO:0000070">
    <property type="term" value="P:mitotic sister chromatid segregation"/>
    <property type="evidence" value="ECO:0007669"/>
    <property type="project" value="InterPro"/>
</dbReference>
<keyword evidence="3" id="KW-1185">Reference proteome</keyword>
<dbReference type="EMBL" id="GL996506">
    <property type="protein sequence ID" value="EGW29934.1"/>
    <property type="molecule type" value="Genomic_DNA"/>
</dbReference>
<dbReference type="eggNOG" id="ENOG502SA1D">
    <property type="taxonomic scope" value="Eukaryota"/>
</dbReference>